<evidence type="ECO:0000256" key="1">
    <source>
        <dbReference type="SAM" id="Phobius"/>
    </source>
</evidence>
<reference evidence="2 3" key="1">
    <citation type="journal article" date="2012" name="Stand. Genomic Sci.">
        <title>Genome sequence of the soil bacterium Saccharomonospora azurea type strain (NA-128(T)).</title>
        <authorList>
            <person name="Klenk H.P."/>
            <person name="Held B."/>
            <person name="Lucas S."/>
            <person name="Lapidus A."/>
            <person name="Copeland A."/>
            <person name="Hammon N."/>
            <person name="Pitluck S."/>
            <person name="Goodwin L.A."/>
            <person name="Han C."/>
            <person name="Tapia R."/>
            <person name="Brambilla E.M."/>
            <person name="Potter G."/>
            <person name="Land M."/>
            <person name="Ivanova N."/>
            <person name="Rohde M."/>
            <person name="Goker M."/>
            <person name="Detter J.C."/>
            <person name="Kyrpides N.C."/>
            <person name="Woyke T."/>
        </authorList>
    </citation>
    <scope>NUCLEOTIDE SEQUENCE [LARGE SCALE GENOMIC DNA]</scope>
    <source>
        <strain evidence="2 3">NA-128</strain>
    </source>
</reference>
<feature type="transmembrane region" description="Helical" evidence="1">
    <location>
        <begin position="42"/>
        <end position="63"/>
    </location>
</feature>
<keyword evidence="1" id="KW-1133">Transmembrane helix</keyword>
<keyword evidence="3" id="KW-1185">Reference proteome</keyword>
<organism evidence="2 3">
    <name type="scientific">Saccharomonospora azurea NA-128</name>
    <dbReference type="NCBI Taxonomy" id="882081"/>
    <lineage>
        <taxon>Bacteria</taxon>
        <taxon>Bacillati</taxon>
        <taxon>Actinomycetota</taxon>
        <taxon>Actinomycetes</taxon>
        <taxon>Pseudonocardiales</taxon>
        <taxon>Pseudonocardiaceae</taxon>
        <taxon>Saccharomonospora</taxon>
    </lineage>
</organism>
<keyword evidence="1" id="KW-0472">Membrane</keyword>
<keyword evidence="1" id="KW-0812">Transmembrane</keyword>
<dbReference type="AlphaFoldDB" id="H8GA98"/>
<feature type="non-terminal residue" evidence="2">
    <location>
        <position position="1"/>
    </location>
</feature>
<gene>
    <name evidence="2" type="ORF">SacazDRAFT_02703</name>
</gene>
<evidence type="ECO:0000313" key="3">
    <source>
        <dbReference type="Proteomes" id="UP000004705"/>
    </source>
</evidence>
<dbReference type="HOGENOM" id="CLU_2677123_0_0_11"/>
<name>H8GA98_9PSEU</name>
<dbReference type="RefSeq" id="WP_005442394.1">
    <property type="nucleotide sequence ID" value="NZ_CM001466.1"/>
</dbReference>
<dbReference type="Proteomes" id="UP000004705">
    <property type="component" value="Chromosome"/>
</dbReference>
<dbReference type="EMBL" id="CM001466">
    <property type="protein sequence ID" value="EHY89595.1"/>
    <property type="molecule type" value="Genomic_DNA"/>
</dbReference>
<sequence length="74" mass="7109">RAEAAAPALVATVGAGATGVVVGGGLAWLFTASMPVVTPWALAPVVLGAGTALIAASVCVPALRRVSAEPLSDD</sequence>
<evidence type="ECO:0000313" key="2">
    <source>
        <dbReference type="EMBL" id="EHY89595.1"/>
    </source>
</evidence>
<protein>
    <recommendedName>
        <fullName evidence="4">ABC transporter permease</fullName>
    </recommendedName>
</protein>
<evidence type="ECO:0008006" key="4">
    <source>
        <dbReference type="Google" id="ProtNLM"/>
    </source>
</evidence>
<proteinExistence type="predicted"/>
<feature type="transmembrane region" description="Helical" evidence="1">
    <location>
        <begin position="7"/>
        <end position="30"/>
    </location>
</feature>
<accession>H8GA98</accession>